<sequence length="115" mass="11598">MKAAHSSRRLSRSAPGSSSTRTCRLRTPGSAGGSSASTVSTATTPAAASHAGDEQDAAPPTYSPADTGTMPPAPGSAMQASLSEPSFSTGNQPHRKSAGKQNQLTCKICYTITST</sequence>
<evidence type="ECO:0000256" key="1">
    <source>
        <dbReference type="SAM" id="MobiDB-lite"/>
    </source>
</evidence>
<feature type="compositionally biased region" description="Polar residues" evidence="1">
    <location>
        <begin position="78"/>
        <end position="92"/>
    </location>
</feature>
<dbReference type="AlphaFoldDB" id="A0A8C3BNL9"/>
<feature type="compositionally biased region" description="Low complexity" evidence="1">
    <location>
        <begin position="27"/>
        <end position="50"/>
    </location>
</feature>
<reference evidence="2" key="1">
    <citation type="submission" date="2018-09" db="EMBL/GenBank/DDBJ databases">
        <title>Common duck and Muscovy duck high density SNP chip.</title>
        <authorList>
            <person name="Vignal A."/>
            <person name="Thebault N."/>
            <person name="Warren W.C."/>
        </authorList>
    </citation>
    <scope>NUCLEOTIDE SEQUENCE [LARGE SCALE GENOMIC DNA]</scope>
</reference>
<protein>
    <submittedName>
        <fullName evidence="2">Uncharacterized protein</fullName>
    </submittedName>
</protein>
<dbReference type="Ensembl" id="ENSCMMT00000009327.1">
    <property type="protein sequence ID" value="ENSCMMP00000008468.1"/>
    <property type="gene ID" value="ENSCMMG00000005382.1"/>
</dbReference>
<dbReference type="Proteomes" id="UP000694556">
    <property type="component" value="Chromosome 1"/>
</dbReference>
<proteinExistence type="predicted"/>
<organism evidence="2 3">
    <name type="scientific">Cairina moschata</name>
    <name type="common">Muscovy duck</name>
    <dbReference type="NCBI Taxonomy" id="8855"/>
    <lineage>
        <taxon>Eukaryota</taxon>
        <taxon>Metazoa</taxon>
        <taxon>Chordata</taxon>
        <taxon>Craniata</taxon>
        <taxon>Vertebrata</taxon>
        <taxon>Euteleostomi</taxon>
        <taxon>Archelosauria</taxon>
        <taxon>Archosauria</taxon>
        <taxon>Dinosauria</taxon>
        <taxon>Saurischia</taxon>
        <taxon>Theropoda</taxon>
        <taxon>Coelurosauria</taxon>
        <taxon>Aves</taxon>
        <taxon>Neognathae</taxon>
        <taxon>Galloanserae</taxon>
        <taxon>Anseriformes</taxon>
        <taxon>Anatidae</taxon>
        <taxon>Anatinae</taxon>
        <taxon>Cairina</taxon>
    </lineage>
</organism>
<feature type="region of interest" description="Disordered" evidence="1">
    <location>
        <begin position="1"/>
        <end position="102"/>
    </location>
</feature>
<feature type="compositionally biased region" description="Basic residues" evidence="1">
    <location>
        <begin position="1"/>
        <end position="11"/>
    </location>
</feature>
<keyword evidence="3" id="KW-1185">Reference proteome</keyword>
<accession>A0A8C3BNL9</accession>
<reference evidence="2" key="2">
    <citation type="submission" date="2025-08" db="UniProtKB">
        <authorList>
            <consortium name="Ensembl"/>
        </authorList>
    </citation>
    <scope>IDENTIFICATION</scope>
</reference>
<name>A0A8C3BNL9_CAIMO</name>
<evidence type="ECO:0000313" key="3">
    <source>
        <dbReference type="Proteomes" id="UP000694556"/>
    </source>
</evidence>
<evidence type="ECO:0000313" key="2">
    <source>
        <dbReference type="Ensembl" id="ENSCMMP00000008468.1"/>
    </source>
</evidence>
<reference evidence="2" key="3">
    <citation type="submission" date="2025-09" db="UniProtKB">
        <authorList>
            <consortium name="Ensembl"/>
        </authorList>
    </citation>
    <scope>IDENTIFICATION</scope>
</reference>